<proteinExistence type="predicted"/>
<keyword evidence="6" id="KW-1185">Reference proteome</keyword>
<feature type="compositionally biased region" description="Basic and acidic residues" evidence="3">
    <location>
        <begin position="10"/>
        <end position="22"/>
    </location>
</feature>
<evidence type="ECO:0000313" key="5">
    <source>
        <dbReference type="EMBL" id="MQY06182.1"/>
    </source>
</evidence>
<feature type="region of interest" description="Disordered" evidence="3">
    <location>
        <begin position="1"/>
        <end position="60"/>
    </location>
</feature>
<reference evidence="5 6" key="1">
    <citation type="submission" date="2019-10" db="EMBL/GenBank/DDBJ databases">
        <title>Actinomadura rubteroloni sp. nov. and Actinomadura macrotermitis sp. nov., isolated from the gut of fungus growing-termite Macrotermes natalensis.</title>
        <authorList>
            <person name="Benndorf R."/>
            <person name="Martin K."/>
            <person name="Kuefner M."/>
            <person name="De Beer W."/>
            <person name="Kaster A.-K."/>
            <person name="Vollmers J."/>
            <person name="Poulsen M."/>
            <person name="Beemelmanns C."/>
        </authorList>
    </citation>
    <scope>NUCLEOTIDE SEQUENCE [LARGE SCALE GENOMIC DNA]</scope>
    <source>
        <strain evidence="5 6">RB68</strain>
    </source>
</reference>
<dbReference type="PANTHER" id="PTHR37042:SF4">
    <property type="entry name" value="OUTER MEMBRANE PROTEIN RV1973"/>
    <property type="match status" value="1"/>
</dbReference>
<dbReference type="AlphaFoldDB" id="A0A7K0BZA2"/>
<protein>
    <recommendedName>
        <fullName evidence="7">Mce-associated membrane protein</fullName>
    </recommendedName>
</protein>
<dbReference type="EMBL" id="WEGH01000002">
    <property type="protein sequence ID" value="MQY06182.1"/>
    <property type="molecule type" value="Genomic_DNA"/>
</dbReference>
<feature type="compositionally biased region" description="Basic and acidic residues" evidence="3">
    <location>
        <begin position="49"/>
        <end position="60"/>
    </location>
</feature>
<dbReference type="OrthoDB" id="3536396at2"/>
<keyword evidence="2 4" id="KW-0472">Membrane</keyword>
<dbReference type="GO" id="GO:0016020">
    <property type="term" value="C:membrane"/>
    <property type="evidence" value="ECO:0007669"/>
    <property type="project" value="UniProtKB-SubCell"/>
</dbReference>
<feature type="transmembrane region" description="Helical" evidence="4">
    <location>
        <begin position="206"/>
        <end position="226"/>
    </location>
</feature>
<name>A0A7K0BZA2_9ACTN</name>
<evidence type="ECO:0000256" key="3">
    <source>
        <dbReference type="SAM" id="MobiDB-lite"/>
    </source>
</evidence>
<accession>A0A7K0BZA2</accession>
<evidence type="ECO:0000256" key="2">
    <source>
        <dbReference type="ARBA" id="ARBA00023136"/>
    </source>
</evidence>
<dbReference type="PANTHER" id="PTHR37042">
    <property type="entry name" value="OUTER MEMBRANE PROTEIN RV1973"/>
    <property type="match status" value="1"/>
</dbReference>
<organism evidence="5 6">
    <name type="scientific">Actinomadura macrotermitis</name>
    <dbReference type="NCBI Taxonomy" id="2585200"/>
    <lineage>
        <taxon>Bacteria</taxon>
        <taxon>Bacillati</taxon>
        <taxon>Actinomycetota</taxon>
        <taxon>Actinomycetes</taxon>
        <taxon>Streptosporangiales</taxon>
        <taxon>Thermomonosporaceae</taxon>
        <taxon>Actinomadura</taxon>
    </lineage>
</organism>
<feature type="compositionally biased region" description="Acidic residues" evidence="3">
    <location>
        <begin position="137"/>
        <end position="158"/>
    </location>
</feature>
<comment type="caution">
    <text evidence="5">The sequence shown here is derived from an EMBL/GenBank/DDBJ whole genome shotgun (WGS) entry which is preliminary data.</text>
</comment>
<keyword evidence="4" id="KW-1133">Transmembrane helix</keyword>
<feature type="compositionally biased region" description="Acidic residues" evidence="3">
    <location>
        <begin position="23"/>
        <end position="44"/>
    </location>
</feature>
<comment type="subcellular location">
    <subcellularLocation>
        <location evidence="1">Membrane</location>
    </subcellularLocation>
</comment>
<feature type="region of interest" description="Disordered" evidence="3">
    <location>
        <begin position="94"/>
        <end position="199"/>
    </location>
</feature>
<gene>
    <name evidence="5" type="ORF">ACRB68_42660</name>
</gene>
<keyword evidence="4" id="KW-0812">Transmembrane</keyword>
<evidence type="ECO:0000256" key="1">
    <source>
        <dbReference type="ARBA" id="ARBA00004370"/>
    </source>
</evidence>
<dbReference type="Proteomes" id="UP000487268">
    <property type="component" value="Unassembled WGS sequence"/>
</dbReference>
<evidence type="ECO:0000256" key="4">
    <source>
        <dbReference type="SAM" id="Phobius"/>
    </source>
</evidence>
<feature type="compositionally biased region" description="Acidic residues" evidence="3">
    <location>
        <begin position="177"/>
        <end position="191"/>
    </location>
</feature>
<evidence type="ECO:0000313" key="6">
    <source>
        <dbReference type="Proteomes" id="UP000487268"/>
    </source>
</evidence>
<sequence length="360" mass="37614">MTMLGRGKRSAKDKPEADKAEDSVVEDSVVEDSVVEDTTAEDTEVAAKAGDKAAKAAERAEKAEEASRAARLADEAAAAAKEAARLAQAALAAATAEAEAEKKSAQVAAVEEDEEGDAGEAPAPAPSLKKTAAKTEADDEAEAVEDDAEEADSDDTVVDEPVVVKKSSKRLKKAAAEADEDDDADEDDEDAPAAGRTWRPYGGMTTLACSLVLIVALLAGGIVLFLKTSKASAIEDAADKGVFAASRAAQDLSSYDYRTLDTDFKTASAATTGKLHTQYDQLAQQLRASAVQQQAVSTTTVIKAGVVSATPDKVVALVYANRTTSTKADKQPRLPEALRIKMTMVKSHGKWLASELVVIS</sequence>
<evidence type="ECO:0008006" key="7">
    <source>
        <dbReference type="Google" id="ProtNLM"/>
    </source>
</evidence>
<dbReference type="RefSeq" id="WP_153534646.1">
    <property type="nucleotide sequence ID" value="NZ_WEGH01000002.1"/>
</dbReference>